<feature type="region of interest" description="Disordered" evidence="1">
    <location>
        <begin position="34"/>
        <end position="53"/>
    </location>
</feature>
<dbReference type="Proteomes" id="UP000254937">
    <property type="component" value="Unassembled WGS sequence"/>
</dbReference>
<name>A0A370PIJ5_ASPPH</name>
<organism evidence="2 3">
    <name type="scientific">Aspergillus phoenicis ATCC 13157</name>
    <dbReference type="NCBI Taxonomy" id="1353007"/>
    <lineage>
        <taxon>Eukaryota</taxon>
        <taxon>Fungi</taxon>
        <taxon>Dikarya</taxon>
        <taxon>Ascomycota</taxon>
        <taxon>Pezizomycotina</taxon>
        <taxon>Eurotiomycetes</taxon>
        <taxon>Eurotiomycetidae</taxon>
        <taxon>Eurotiales</taxon>
        <taxon>Aspergillaceae</taxon>
        <taxon>Aspergillus</taxon>
    </lineage>
</organism>
<proteinExistence type="predicted"/>
<keyword evidence="3" id="KW-1185">Reference proteome</keyword>
<dbReference type="AlphaFoldDB" id="A0A370PIJ5"/>
<protein>
    <submittedName>
        <fullName evidence="2">Uncharacterized protein</fullName>
    </submittedName>
</protein>
<reference evidence="2 3" key="1">
    <citation type="submission" date="2018-07" db="EMBL/GenBank/DDBJ databases">
        <title>Section-level genome sequencing of Aspergillus section Nigri to investigate inter- and intra-species variation.</title>
        <authorList>
            <consortium name="DOE Joint Genome Institute"/>
            <person name="Vesth T.C."/>
            <person name="Nybo J.L."/>
            <person name="Theobald S."/>
            <person name="Frisvad J.C."/>
            <person name="Larsen T.O."/>
            <person name="Nielsen K.F."/>
            <person name="Hoof J.B."/>
            <person name="Brandl J."/>
            <person name="Salamov A."/>
            <person name="Riley R."/>
            <person name="Gladden J.M."/>
            <person name="Phatale P."/>
            <person name="Nielsen M.T."/>
            <person name="Lyhne E.K."/>
            <person name="Kogle M.E."/>
            <person name="Strasser K."/>
            <person name="McDonnell E."/>
            <person name="Barry K."/>
            <person name="Clum A."/>
            <person name="Chen C."/>
            <person name="Nolan M."/>
            <person name="Sandor L."/>
            <person name="Kuo A."/>
            <person name="Lipzen A."/>
            <person name="Hainaut M."/>
            <person name="Drula E."/>
            <person name="Tsang A."/>
            <person name="Magnuson J.K."/>
            <person name="Henrissat B."/>
            <person name="Wiebenga A."/>
            <person name="Simmons B.A."/>
            <person name="Makela M.R."/>
            <person name="De vries R.P."/>
            <person name="Grigoriev I.V."/>
            <person name="Mortensen U.H."/>
            <person name="Baker S.E."/>
            <person name="Andersen M.R."/>
        </authorList>
    </citation>
    <scope>NUCLEOTIDE SEQUENCE [LARGE SCALE GENOMIC DNA]</scope>
    <source>
        <strain evidence="2 3">ATCC 13157</strain>
    </source>
</reference>
<evidence type="ECO:0000313" key="2">
    <source>
        <dbReference type="EMBL" id="RDK42015.1"/>
    </source>
</evidence>
<evidence type="ECO:0000256" key="1">
    <source>
        <dbReference type="SAM" id="MobiDB-lite"/>
    </source>
</evidence>
<accession>A0A370PIJ5</accession>
<evidence type="ECO:0000313" key="3">
    <source>
        <dbReference type="Proteomes" id="UP000254937"/>
    </source>
</evidence>
<dbReference type="EMBL" id="KZ851854">
    <property type="protein sequence ID" value="RDK42015.1"/>
    <property type="molecule type" value="Genomic_DNA"/>
</dbReference>
<gene>
    <name evidence="2" type="ORF">M752DRAFT_276709</name>
</gene>
<sequence length="53" mass="5858">MKAKGIQTDLRVRDDVCGPGPRYLHGTCFTPRTLPTAEEPWRGGKGVCGRSER</sequence>